<gene>
    <name evidence="3" type="ORF">LZ11_00711</name>
</gene>
<evidence type="ECO:0000313" key="3">
    <source>
        <dbReference type="EMBL" id="TYP57400.1"/>
    </source>
</evidence>
<dbReference type="InterPro" id="IPR036986">
    <property type="entry name" value="S4_RNA-bd_sf"/>
</dbReference>
<dbReference type="EMBL" id="VNHO01000006">
    <property type="protein sequence ID" value="TYP57400.1"/>
    <property type="molecule type" value="Genomic_DNA"/>
</dbReference>
<comment type="caution">
    <text evidence="3">The sequence shown here is derived from an EMBL/GenBank/DDBJ whole genome shotgun (WGS) entry which is preliminary data.</text>
</comment>
<dbReference type="RefSeq" id="WP_148866518.1">
    <property type="nucleotide sequence ID" value="NZ_VNHO01000006.1"/>
</dbReference>
<keyword evidence="4" id="KW-1185">Reference proteome</keyword>
<protein>
    <submittedName>
        <fullName evidence="3">Ribosome-associated protein</fullName>
    </submittedName>
</protein>
<keyword evidence="1" id="KW-0694">RNA-binding</keyword>
<name>A0A5S5AX40_9FIRM</name>
<dbReference type="PROSITE" id="PS50889">
    <property type="entry name" value="S4"/>
    <property type="match status" value="1"/>
</dbReference>
<evidence type="ECO:0000256" key="1">
    <source>
        <dbReference type="PROSITE-ProRule" id="PRU00182"/>
    </source>
</evidence>
<evidence type="ECO:0000259" key="2">
    <source>
        <dbReference type="SMART" id="SM00363"/>
    </source>
</evidence>
<dbReference type="SMART" id="SM00363">
    <property type="entry name" value="S4"/>
    <property type="match status" value="1"/>
</dbReference>
<dbReference type="Proteomes" id="UP000322294">
    <property type="component" value="Unassembled WGS sequence"/>
</dbReference>
<dbReference type="InterPro" id="IPR002942">
    <property type="entry name" value="S4_RNA-bd"/>
</dbReference>
<dbReference type="Gene3D" id="3.10.290.10">
    <property type="entry name" value="RNA-binding S4 domain"/>
    <property type="match status" value="1"/>
</dbReference>
<sequence>MREVFIKTESINLDQFLKWAGAVFTGGEAKIMIRQGLVKVNGQVETRRSRKLFPGDTVEFRGQTFVVKGGSE</sequence>
<organism evidence="3 4">
    <name type="scientific">Thermosediminibacter litoriperuensis</name>
    <dbReference type="NCBI Taxonomy" id="291989"/>
    <lineage>
        <taxon>Bacteria</taxon>
        <taxon>Bacillati</taxon>
        <taxon>Bacillota</taxon>
        <taxon>Clostridia</taxon>
        <taxon>Thermosediminibacterales</taxon>
        <taxon>Thermosediminibacteraceae</taxon>
        <taxon>Thermosediminibacter</taxon>
    </lineage>
</organism>
<dbReference type="SUPFAM" id="SSF55174">
    <property type="entry name" value="Alpha-L RNA-binding motif"/>
    <property type="match status" value="1"/>
</dbReference>
<dbReference type="CDD" id="cd00165">
    <property type="entry name" value="S4"/>
    <property type="match status" value="1"/>
</dbReference>
<evidence type="ECO:0000313" key="4">
    <source>
        <dbReference type="Proteomes" id="UP000322294"/>
    </source>
</evidence>
<feature type="domain" description="RNA-binding S4" evidence="2">
    <location>
        <begin position="11"/>
        <end position="72"/>
    </location>
</feature>
<dbReference type="GO" id="GO:0003723">
    <property type="term" value="F:RNA binding"/>
    <property type="evidence" value="ECO:0007669"/>
    <property type="project" value="UniProtKB-KW"/>
</dbReference>
<dbReference type="AlphaFoldDB" id="A0A5S5AX40"/>
<accession>A0A5S5AX40</accession>
<proteinExistence type="predicted"/>
<dbReference type="Pfam" id="PF13275">
    <property type="entry name" value="S4_2"/>
    <property type="match status" value="1"/>
</dbReference>
<reference evidence="3 4" key="1">
    <citation type="submission" date="2019-07" db="EMBL/GenBank/DDBJ databases">
        <title>Genomic Encyclopedia of Type Strains, Phase I: the one thousand microbial genomes (KMG-I) project.</title>
        <authorList>
            <person name="Kyrpides N."/>
        </authorList>
    </citation>
    <scope>NUCLEOTIDE SEQUENCE [LARGE SCALE GENOMIC DNA]</scope>
    <source>
        <strain evidence="3 4">DSM 16647</strain>
    </source>
</reference>
<dbReference type="OrthoDB" id="9811532at2"/>